<dbReference type="Gene3D" id="2.40.50.140">
    <property type="entry name" value="Nucleic acid-binding proteins"/>
    <property type="match status" value="1"/>
</dbReference>
<sequence length="134" mass="14187">MPQDVTGLREGRLVRWSQDKGYGFLRPDDGGKDVFVHVSALPQVSAPEVGSRWVFSAGNDPNGRGQRAIKAVPAADALPGSAAPPTRPRGSRPTARSTPCSRPHPAAPGPAHAPREHKPPHATPARPNRTTAMN</sequence>
<organism evidence="5 6">
    <name type="scientific">Thiohalocapsa halophila</name>
    <dbReference type="NCBI Taxonomy" id="69359"/>
    <lineage>
        <taxon>Bacteria</taxon>
        <taxon>Pseudomonadati</taxon>
        <taxon>Pseudomonadota</taxon>
        <taxon>Gammaproteobacteria</taxon>
        <taxon>Chromatiales</taxon>
        <taxon>Chromatiaceae</taxon>
        <taxon>Thiohalocapsa</taxon>
    </lineage>
</organism>
<keyword evidence="1" id="KW-0597">Phosphoprotein</keyword>
<accession>A0ABS1CKG0</accession>
<dbReference type="PROSITE" id="PS51857">
    <property type="entry name" value="CSD_2"/>
    <property type="match status" value="1"/>
</dbReference>
<dbReference type="PROSITE" id="PS00352">
    <property type="entry name" value="CSD_1"/>
    <property type="match status" value="1"/>
</dbReference>
<dbReference type="InterPro" id="IPR012340">
    <property type="entry name" value="NA-bd_OB-fold"/>
</dbReference>
<dbReference type="InterPro" id="IPR052069">
    <property type="entry name" value="Ca-reg_mRNA-binding_domain"/>
</dbReference>
<name>A0ABS1CKG0_9GAMM</name>
<feature type="domain" description="CSD" evidence="4">
    <location>
        <begin position="8"/>
        <end position="73"/>
    </location>
</feature>
<dbReference type="EMBL" id="NRRV01000045">
    <property type="protein sequence ID" value="MBK1632324.1"/>
    <property type="molecule type" value="Genomic_DNA"/>
</dbReference>
<dbReference type="SMART" id="SM00357">
    <property type="entry name" value="CSP"/>
    <property type="match status" value="1"/>
</dbReference>
<dbReference type="PANTHER" id="PTHR12962:SF1">
    <property type="entry name" value="COLD SHOCK DOMAIN-CONTAINING PROTEIN CG9705"/>
    <property type="match status" value="1"/>
</dbReference>
<evidence type="ECO:0000313" key="5">
    <source>
        <dbReference type="EMBL" id="MBK1632324.1"/>
    </source>
</evidence>
<evidence type="ECO:0000256" key="3">
    <source>
        <dbReference type="SAM" id="MobiDB-lite"/>
    </source>
</evidence>
<evidence type="ECO:0000256" key="2">
    <source>
        <dbReference type="RuleBase" id="RU000408"/>
    </source>
</evidence>
<feature type="region of interest" description="Disordered" evidence="3">
    <location>
        <begin position="55"/>
        <end position="134"/>
    </location>
</feature>
<comment type="subcellular location">
    <subcellularLocation>
        <location evidence="2">Cytoplasm</location>
    </subcellularLocation>
</comment>
<dbReference type="RefSeq" id="WP_200239798.1">
    <property type="nucleotide sequence ID" value="NZ_NRRV01000045.1"/>
</dbReference>
<keyword evidence="6" id="KW-1185">Reference proteome</keyword>
<dbReference type="SUPFAM" id="SSF50249">
    <property type="entry name" value="Nucleic acid-binding proteins"/>
    <property type="match status" value="1"/>
</dbReference>
<gene>
    <name evidence="5" type="ORF">CKO31_16585</name>
</gene>
<proteinExistence type="predicted"/>
<comment type="caution">
    <text evidence="5">The sequence shown here is derived from an EMBL/GenBank/DDBJ whole genome shotgun (WGS) entry which is preliminary data.</text>
</comment>
<dbReference type="CDD" id="cd04458">
    <property type="entry name" value="CSP_CDS"/>
    <property type="match status" value="1"/>
</dbReference>
<evidence type="ECO:0000313" key="6">
    <source>
        <dbReference type="Proteomes" id="UP000748752"/>
    </source>
</evidence>
<dbReference type="Pfam" id="PF00313">
    <property type="entry name" value="CSD"/>
    <property type="match status" value="1"/>
</dbReference>
<dbReference type="InterPro" id="IPR002059">
    <property type="entry name" value="CSP_DNA-bd"/>
</dbReference>
<dbReference type="InterPro" id="IPR011129">
    <property type="entry name" value="CSD"/>
</dbReference>
<dbReference type="Proteomes" id="UP000748752">
    <property type="component" value="Unassembled WGS sequence"/>
</dbReference>
<protein>
    <recommendedName>
        <fullName evidence="4">CSD domain-containing protein</fullName>
    </recommendedName>
</protein>
<evidence type="ECO:0000256" key="1">
    <source>
        <dbReference type="ARBA" id="ARBA00022553"/>
    </source>
</evidence>
<dbReference type="PANTHER" id="PTHR12962">
    <property type="entry name" value="CALCIUM-REGULATED HEAT STABLE PROTEIN CRHSP-24-RELATED"/>
    <property type="match status" value="1"/>
</dbReference>
<dbReference type="InterPro" id="IPR019844">
    <property type="entry name" value="CSD_CS"/>
</dbReference>
<evidence type="ECO:0000259" key="4">
    <source>
        <dbReference type="PROSITE" id="PS51857"/>
    </source>
</evidence>
<reference evidence="5 6" key="1">
    <citation type="journal article" date="2020" name="Microorganisms">
        <title>Osmotic Adaptation and Compatible Solute Biosynthesis of Phototrophic Bacteria as Revealed from Genome Analyses.</title>
        <authorList>
            <person name="Imhoff J.F."/>
            <person name="Rahn T."/>
            <person name="Kunzel S."/>
            <person name="Keller A."/>
            <person name="Neulinger S.C."/>
        </authorList>
    </citation>
    <scope>NUCLEOTIDE SEQUENCE [LARGE SCALE GENOMIC DNA]</scope>
    <source>
        <strain evidence="5 6">DSM 6210</strain>
    </source>
</reference>